<keyword evidence="7" id="KW-0472">Membrane</keyword>
<dbReference type="EMBL" id="CP142728">
    <property type="protein sequence ID" value="WUR02865.1"/>
    <property type="molecule type" value="Genomic_DNA"/>
</dbReference>
<evidence type="ECO:0000256" key="7">
    <source>
        <dbReference type="ARBA" id="ARBA00023136"/>
    </source>
</evidence>
<keyword evidence="3" id="KW-0812">Transmembrane</keyword>
<dbReference type="Proteomes" id="UP001334084">
    <property type="component" value="Chromosome 3"/>
</dbReference>
<organism evidence="8 9">
    <name type="scientific">Vairimorpha necatrix</name>
    <dbReference type="NCBI Taxonomy" id="6039"/>
    <lineage>
        <taxon>Eukaryota</taxon>
        <taxon>Fungi</taxon>
        <taxon>Fungi incertae sedis</taxon>
        <taxon>Microsporidia</taxon>
        <taxon>Nosematidae</taxon>
        <taxon>Vairimorpha</taxon>
    </lineage>
</organism>
<proteinExistence type="inferred from homology"/>
<comment type="similarity">
    <text evidence="2">Belongs to the SPCS3 family.</text>
</comment>
<gene>
    <name evidence="8" type="ORF">VNE69_03086</name>
</gene>
<evidence type="ECO:0000313" key="8">
    <source>
        <dbReference type="EMBL" id="WUR02865.1"/>
    </source>
</evidence>
<keyword evidence="5" id="KW-0735">Signal-anchor</keyword>
<evidence type="ECO:0000256" key="4">
    <source>
        <dbReference type="ARBA" id="ARBA00022824"/>
    </source>
</evidence>
<dbReference type="InterPro" id="IPR007653">
    <property type="entry name" value="SPC3"/>
</dbReference>
<evidence type="ECO:0000256" key="3">
    <source>
        <dbReference type="ARBA" id="ARBA00022692"/>
    </source>
</evidence>
<evidence type="ECO:0000256" key="1">
    <source>
        <dbReference type="ARBA" id="ARBA00004648"/>
    </source>
</evidence>
<dbReference type="GeneID" id="90540682"/>
<dbReference type="Pfam" id="PF04573">
    <property type="entry name" value="SPC22"/>
    <property type="match status" value="1"/>
</dbReference>
<dbReference type="RefSeq" id="XP_065329010.1">
    <property type="nucleotide sequence ID" value="XM_065472938.1"/>
</dbReference>
<reference evidence="8" key="1">
    <citation type="journal article" date="2024" name="BMC Genomics">
        <title>Functional annotation of a divergent genome using sequence and structure-based similarity.</title>
        <authorList>
            <person name="Svedberg D."/>
            <person name="Winiger R.R."/>
            <person name="Berg A."/>
            <person name="Sharma H."/>
            <person name="Tellgren-Roth C."/>
            <person name="Debrunner-Vossbrinck B.A."/>
            <person name="Vossbrinck C.R."/>
            <person name="Barandun J."/>
        </authorList>
    </citation>
    <scope>NUCLEOTIDE SEQUENCE</scope>
    <source>
        <strain evidence="8">Illinois isolate</strain>
    </source>
</reference>
<keyword evidence="6" id="KW-1133">Transmembrane helix</keyword>
<comment type="subcellular location">
    <subcellularLocation>
        <location evidence="1">Endoplasmic reticulum membrane</location>
        <topology evidence="1">Single-pass type II membrane protein</topology>
    </subcellularLocation>
</comment>
<keyword evidence="4" id="KW-0256">Endoplasmic reticulum</keyword>
<keyword evidence="9" id="KW-1185">Reference proteome</keyword>
<accession>A0AAX4JA82</accession>
<evidence type="ECO:0000256" key="5">
    <source>
        <dbReference type="ARBA" id="ARBA00022968"/>
    </source>
</evidence>
<dbReference type="GO" id="GO:0006465">
    <property type="term" value="P:signal peptide processing"/>
    <property type="evidence" value="ECO:0007669"/>
    <property type="project" value="InterPro"/>
</dbReference>
<evidence type="ECO:0000256" key="6">
    <source>
        <dbReference type="ARBA" id="ARBA00022989"/>
    </source>
</evidence>
<evidence type="ECO:0000256" key="2">
    <source>
        <dbReference type="ARBA" id="ARBA00009289"/>
    </source>
</evidence>
<sequence length="149" mass="17201">MHLTKRRFTFCFSALFNPTLILLGLIFLCSLLVEKPPAQSDIIIKEIKASGLKRGIKFNPRIDLTDQFNFNVKIIFLYVRINYQTGSQEMIWSRIIRREDAKIINETLKNIYDIRGEVGTEVEIEVRGCVTPFVGLIRDKSYGTIKCVI</sequence>
<dbReference type="AlphaFoldDB" id="A0AAX4JA82"/>
<dbReference type="GO" id="GO:0005787">
    <property type="term" value="C:signal peptidase complex"/>
    <property type="evidence" value="ECO:0007669"/>
    <property type="project" value="InterPro"/>
</dbReference>
<dbReference type="KEGG" id="vnx:VNE69_03086"/>
<name>A0AAX4JA82_9MICR</name>
<protein>
    <submittedName>
        <fullName evidence="8">Signal peptidase complex subunit 3 (SPCS3)</fullName>
    </submittedName>
</protein>
<evidence type="ECO:0000313" key="9">
    <source>
        <dbReference type="Proteomes" id="UP001334084"/>
    </source>
</evidence>